<gene>
    <name evidence="1" type="ORF">SL103_13940</name>
</gene>
<dbReference type="EMBL" id="CP017157">
    <property type="protein sequence ID" value="AOP47213.1"/>
    <property type="molecule type" value="Genomic_DNA"/>
</dbReference>
<dbReference type="OrthoDB" id="4302289at2"/>
<keyword evidence="2" id="KW-1185">Reference proteome</keyword>
<accession>A0A1D7VKB9</accession>
<dbReference type="Proteomes" id="UP000094094">
    <property type="component" value="Chromosome"/>
</dbReference>
<dbReference type="RefSeq" id="WP_069569164.1">
    <property type="nucleotide sequence ID" value="NZ_CP017157.1"/>
</dbReference>
<evidence type="ECO:0000313" key="2">
    <source>
        <dbReference type="Proteomes" id="UP000094094"/>
    </source>
</evidence>
<protein>
    <recommendedName>
        <fullName evidence="3">Immunity protein 35 domain-containing protein</fullName>
    </recommendedName>
</protein>
<evidence type="ECO:0008006" key="3">
    <source>
        <dbReference type="Google" id="ProtNLM"/>
    </source>
</evidence>
<dbReference type="KEGG" id="slc:SL103_13940"/>
<name>A0A1D7VKB9_9ACTN</name>
<sequence length="116" mass="12403">MTSDNSSPAGPRAVPTSPQEALEWVRGRFGRPRDADGSPAVLRVREFDLGYLVYATYPTRAAPVDAHGRPLPAQPGGSSVVVAKDTGTVSTLPNYPPQQAIALYRKQQDRRGASEG</sequence>
<organism evidence="1 2">
    <name type="scientific">Streptomyces lydicus</name>
    <dbReference type="NCBI Taxonomy" id="47763"/>
    <lineage>
        <taxon>Bacteria</taxon>
        <taxon>Bacillati</taxon>
        <taxon>Actinomycetota</taxon>
        <taxon>Actinomycetes</taxon>
        <taxon>Kitasatosporales</taxon>
        <taxon>Streptomycetaceae</taxon>
        <taxon>Streptomyces</taxon>
    </lineage>
</organism>
<dbReference type="AlphaFoldDB" id="A0A1D7VKB9"/>
<evidence type="ECO:0000313" key="1">
    <source>
        <dbReference type="EMBL" id="AOP47213.1"/>
    </source>
</evidence>
<proteinExistence type="predicted"/>
<reference evidence="1 2" key="1">
    <citation type="submission" date="2016-09" db="EMBL/GenBank/DDBJ databases">
        <title>Complete genome sequencing of Streptomyces lydicus 103 and metabolic pathways analysis of antibiotic biosynthesis.</title>
        <authorList>
            <person name="Jia N."/>
            <person name="Ding M.-Z."/>
            <person name="Gao F."/>
            <person name="Yuan Y.-J."/>
        </authorList>
    </citation>
    <scope>NUCLEOTIDE SEQUENCE [LARGE SCALE GENOMIC DNA]</scope>
    <source>
        <strain evidence="1 2">103</strain>
    </source>
</reference>